<comment type="subunit">
    <text evidence="5">Part of the 50S ribosomal subunit; part of the 5S rRNA/L5/L18/L25 subcomplex. Contacts the 5S rRNA. Binds to the 5S rRNA independently of L5 and L18.</text>
</comment>
<dbReference type="InterPro" id="IPR011035">
    <property type="entry name" value="Ribosomal_bL25/Gln-tRNA_synth"/>
</dbReference>
<evidence type="ECO:0000256" key="5">
    <source>
        <dbReference type="HAMAP-Rule" id="MF_01334"/>
    </source>
</evidence>
<dbReference type="FunFam" id="2.40.240.10:FF:000002">
    <property type="entry name" value="50S ribosomal protein L25"/>
    <property type="match status" value="1"/>
</dbReference>
<evidence type="ECO:0000259" key="7">
    <source>
        <dbReference type="Pfam" id="PF01386"/>
    </source>
</evidence>
<dbReference type="InterPro" id="IPR020057">
    <property type="entry name" value="Ribosomal_bL25_b-dom"/>
</dbReference>
<feature type="domain" description="Large ribosomal subunit protein bL25 L25" evidence="7">
    <location>
        <begin position="7"/>
        <end position="95"/>
    </location>
</feature>
<dbReference type="RefSeq" id="WP_253967369.1">
    <property type="nucleotide sequence ID" value="NZ_JAMFTH010000001.1"/>
</dbReference>
<dbReference type="InterPro" id="IPR020056">
    <property type="entry name" value="Rbsml_bL25/Gln-tRNA_synth_N"/>
</dbReference>
<feature type="region of interest" description="Disordered" evidence="6">
    <location>
        <begin position="184"/>
        <end position="213"/>
    </location>
</feature>
<comment type="function">
    <text evidence="5">This is one of the proteins that binds to the 5S RNA in the ribosome where it forms part of the central protuberance.</text>
</comment>
<protein>
    <recommendedName>
        <fullName evidence="5">Large ribosomal subunit protein bL25</fullName>
    </recommendedName>
    <alternativeName>
        <fullName evidence="5">General stress protein CTC</fullName>
    </alternativeName>
</protein>
<dbReference type="NCBIfam" id="NF004612">
    <property type="entry name" value="PRK05943.1"/>
    <property type="match status" value="1"/>
</dbReference>
<reference evidence="9" key="2">
    <citation type="submission" date="2023-01" db="EMBL/GenBank/DDBJ databases">
        <title>Gilvimarinus xylanilyticus HB14 isolated from Caulerpa lentillifera aquaculture base in Hainan, China.</title>
        <authorList>
            <person name="Zhang Y.-J."/>
        </authorList>
    </citation>
    <scope>NUCLEOTIDE SEQUENCE</scope>
    <source>
        <strain evidence="9">HB14</strain>
    </source>
</reference>
<dbReference type="InterPro" id="IPR020930">
    <property type="entry name" value="Ribosomal_uL5_bac-type"/>
</dbReference>
<dbReference type="HAMAP" id="MF_01334">
    <property type="entry name" value="Ribosomal_bL25_CTC"/>
    <property type="match status" value="1"/>
</dbReference>
<dbReference type="PANTHER" id="PTHR33284">
    <property type="entry name" value="RIBOSOMAL PROTEIN L25/GLN-TRNA SYNTHETASE, ANTI-CODON-BINDING DOMAIN-CONTAINING PROTEIN"/>
    <property type="match status" value="1"/>
</dbReference>
<dbReference type="InterPro" id="IPR037121">
    <property type="entry name" value="Ribosomal_bL25_C"/>
</dbReference>
<dbReference type="CDD" id="cd00495">
    <property type="entry name" value="Ribosomal_L25_TL5_CTC"/>
    <property type="match status" value="1"/>
</dbReference>
<keyword evidence="2 5" id="KW-0694">RNA-binding</keyword>
<dbReference type="AlphaFoldDB" id="A0A9X2KTE5"/>
<evidence type="ECO:0000313" key="9">
    <source>
        <dbReference type="EMBL" id="MCP8899112.1"/>
    </source>
</evidence>
<evidence type="ECO:0000256" key="3">
    <source>
        <dbReference type="ARBA" id="ARBA00022980"/>
    </source>
</evidence>
<feature type="compositionally biased region" description="Acidic residues" evidence="6">
    <location>
        <begin position="198"/>
        <end position="213"/>
    </location>
</feature>
<organism evidence="9 10">
    <name type="scientific">Gilvimarinus xylanilyticus</name>
    <dbReference type="NCBI Taxonomy" id="2944139"/>
    <lineage>
        <taxon>Bacteria</taxon>
        <taxon>Pseudomonadati</taxon>
        <taxon>Pseudomonadota</taxon>
        <taxon>Gammaproteobacteria</taxon>
        <taxon>Cellvibrionales</taxon>
        <taxon>Cellvibrionaceae</taxon>
        <taxon>Gilvimarinus</taxon>
    </lineage>
</organism>
<evidence type="ECO:0000256" key="1">
    <source>
        <dbReference type="ARBA" id="ARBA00022730"/>
    </source>
</evidence>
<dbReference type="Pfam" id="PF01386">
    <property type="entry name" value="Ribosomal_L25p"/>
    <property type="match status" value="1"/>
</dbReference>
<dbReference type="Proteomes" id="UP001139319">
    <property type="component" value="Unassembled WGS sequence"/>
</dbReference>
<sequence>MSEDFVLNATSREDAGKGASRRLRRLEGLVPAIVYGGKKKPASISVNHKDLMKHLENEAFFSHIISLVIDDKAEDVILKDLQRHPAKPEIVHADFMRVSKTKKLNTSVPLHFLNEETSKGVKLQGGNIVHNMVQLEISCLPADLPEFIEVDLADVEVGQVVHISDIQLPKGVTSVALSHGEDHDLPVVAINKPKGGTDDDADAEGEDAEGDSE</sequence>
<evidence type="ECO:0000259" key="8">
    <source>
        <dbReference type="Pfam" id="PF14693"/>
    </source>
</evidence>
<dbReference type="InterPro" id="IPR020055">
    <property type="entry name" value="Ribosomal_bL25_short"/>
</dbReference>
<dbReference type="GO" id="GO:0006412">
    <property type="term" value="P:translation"/>
    <property type="evidence" value="ECO:0007669"/>
    <property type="project" value="UniProtKB-UniRule"/>
</dbReference>
<evidence type="ECO:0000313" key="10">
    <source>
        <dbReference type="Proteomes" id="UP001139319"/>
    </source>
</evidence>
<dbReference type="NCBIfam" id="NF004128">
    <property type="entry name" value="PRK05618.1-2"/>
    <property type="match status" value="1"/>
</dbReference>
<dbReference type="NCBIfam" id="TIGR00731">
    <property type="entry name" value="bL25_bact_ctc"/>
    <property type="match status" value="1"/>
</dbReference>
<dbReference type="InterPro" id="IPR029751">
    <property type="entry name" value="Ribosomal_L25_dom"/>
</dbReference>
<dbReference type="PANTHER" id="PTHR33284:SF1">
    <property type="entry name" value="RIBOSOMAL PROTEIN L25_GLN-TRNA SYNTHETASE, ANTI-CODON-BINDING DOMAIN-CONTAINING PROTEIN"/>
    <property type="match status" value="1"/>
</dbReference>
<name>A0A9X2KTE5_9GAMM</name>
<keyword evidence="10" id="KW-1185">Reference proteome</keyword>
<keyword evidence="4 5" id="KW-0687">Ribonucleoprotein</keyword>
<evidence type="ECO:0000256" key="4">
    <source>
        <dbReference type="ARBA" id="ARBA00023274"/>
    </source>
</evidence>
<dbReference type="Gene3D" id="2.170.120.20">
    <property type="entry name" value="Ribosomal protein L25, beta domain"/>
    <property type="match status" value="1"/>
</dbReference>
<keyword evidence="1 5" id="KW-0699">rRNA-binding</keyword>
<evidence type="ECO:0000256" key="6">
    <source>
        <dbReference type="SAM" id="MobiDB-lite"/>
    </source>
</evidence>
<dbReference type="InterPro" id="IPR001021">
    <property type="entry name" value="Ribosomal_bL25_long"/>
</dbReference>
<dbReference type="HAMAP" id="MF_01336">
    <property type="entry name" value="Ribosomal_bL25"/>
    <property type="match status" value="1"/>
</dbReference>
<dbReference type="GO" id="GO:0003735">
    <property type="term" value="F:structural constituent of ribosome"/>
    <property type="evidence" value="ECO:0007669"/>
    <property type="project" value="InterPro"/>
</dbReference>
<evidence type="ECO:0000256" key="2">
    <source>
        <dbReference type="ARBA" id="ARBA00022884"/>
    </source>
</evidence>
<comment type="caution">
    <text evidence="9">The sequence shown here is derived from an EMBL/GenBank/DDBJ whole genome shotgun (WGS) entry which is preliminary data.</text>
</comment>
<dbReference type="GO" id="GO:0022625">
    <property type="term" value="C:cytosolic large ribosomal subunit"/>
    <property type="evidence" value="ECO:0007669"/>
    <property type="project" value="TreeGrafter"/>
</dbReference>
<dbReference type="Pfam" id="PF14693">
    <property type="entry name" value="Ribosomal_TL5_C"/>
    <property type="match status" value="1"/>
</dbReference>
<comment type="similarity">
    <text evidence="5">Belongs to the bacterial ribosomal protein bL25 family. CTC subfamily.</text>
</comment>
<dbReference type="NCBIfam" id="NF004130">
    <property type="entry name" value="PRK05618.1-5"/>
    <property type="match status" value="1"/>
</dbReference>
<dbReference type="EMBL" id="JAMFTH010000001">
    <property type="protein sequence ID" value="MCP8899112.1"/>
    <property type="molecule type" value="Genomic_DNA"/>
</dbReference>
<reference evidence="9" key="1">
    <citation type="submission" date="2022-05" db="EMBL/GenBank/DDBJ databases">
        <authorList>
            <person name="Sun H.-N."/>
        </authorList>
    </citation>
    <scope>NUCLEOTIDE SEQUENCE</scope>
    <source>
        <strain evidence="9">HB14</strain>
    </source>
</reference>
<keyword evidence="3 5" id="KW-0689">Ribosomal protein</keyword>
<gene>
    <name evidence="5" type="primary">rplY</name>
    <name evidence="5" type="synonym">ctc</name>
    <name evidence="9" type="ORF">M6D89_07355</name>
</gene>
<proteinExistence type="inferred from homology"/>
<dbReference type="SUPFAM" id="SSF50715">
    <property type="entry name" value="Ribosomal protein L25-like"/>
    <property type="match status" value="1"/>
</dbReference>
<dbReference type="GO" id="GO:0008097">
    <property type="term" value="F:5S rRNA binding"/>
    <property type="evidence" value="ECO:0007669"/>
    <property type="project" value="InterPro"/>
</dbReference>
<feature type="domain" description="Large ribosomal subunit protein bL25 beta" evidence="8">
    <location>
        <begin position="103"/>
        <end position="194"/>
    </location>
</feature>
<dbReference type="Gene3D" id="2.40.240.10">
    <property type="entry name" value="Ribosomal Protein L25, Chain P"/>
    <property type="match status" value="1"/>
</dbReference>
<accession>A0A9X2KTE5</accession>